<keyword evidence="7" id="KW-0234">DNA repair</keyword>
<proteinExistence type="predicted"/>
<organism evidence="9 10">
    <name type="scientific">Paraclostridium tenue</name>
    <dbReference type="NCBI Taxonomy" id="1737"/>
    <lineage>
        <taxon>Bacteria</taxon>
        <taxon>Bacillati</taxon>
        <taxon>Bacillota</taxon>
        <taxon>Clostridia</taxon>
        <taxon>Peptostreptococcales</taxon>
        <taxon>Peptostreptococcaceae</taxon>
        <taxon>Paraclostridium</taxon>
    </lineage>
</organism>
<feature type="domain" description="PD-(D/E)XK endonuclease-like" evidence="8">
    <location>
        <begin position="100"/>
        <end position="237"/>
    </location>
</feature>
<keyword evidence="4" id="KW-0347">Helicase</keyword>
<evidence type="ECO:0000256" key="2">
    <source>
        <dbReference type="ARBA" id="ARBA00022763"/>
    </source>
</evidence>
<evidence type="ECO:0000313" key="9">
    <source>
        <dbReference type="EMBL" id="GAA0862240.1"/>
    </source>
</evidence>
<dbReference type="InterPro" id="IPR038726">
    <property type="entry name" value="PDDEXK_AddAB-type"/>
</dbReference>
<evidence type="ECO:0000256" key="5">
    <source>
        <dbReference type="ARBA" id="ARBA00022840"/>
    </source>
</evidence>
<accession>A0ABN1LZQ5</accession>
<dbReference type="Proteomes" id="UP001400965">
    <property type="component" value="Unassembled WGS sequence"/>
</dbReference>
<evidence type="ECO:0000256" key="6">
    <source>
        <dbReference type="ARBA" id="ARBA00023125"/>
    </source>
</evidence>
<dbReference type="RefSeq" id="WP_346042526.1">
    <property type="nucleotide sequence ID" value="NZ_BAAACP010000003.1"/>
</dbReference>
<gene>
    <name evidence="9" type="ORF">GCM10008917_06780</name>
</gene>
<keyword evidence="5" id="KW-0067">ATP-binding</keyword>
<reference evidence="9 10" key="1">
    <citation type="journal article" date="2019" name="Int. J. Syst. Evol. Microbiol.">
        <title>The Global Catalogue of Microorganisms (GCM) 10K type strain sequencing project: providing services to taxonomists for standard genome sequencing and annotation.</title>
        <authorList>
            <consortium name="The Broad Institute Genomics Platform"/>
            <consortium name="The Broad Institute Genome Sequencing Center for Infectious Disease"/>
            <person name="Wu L."/>
            <person name="Ma J."/>
        </authorList>
    </citation>
    <scope>NUCLEOTIDE SEQUENCE [LARGE SCALE GENOMIC DNA]</scope>
    <source>
        <strain evidence="9 10">JCM 6486</strain>
    </source>
</reference>
<evidence type="ECO:0000259" key="8">
    <source>
        <dbReference type="Pfam" id="PF12705"/>
    </source>
</evidence>
<dbReference type="EMBL" id="BAAACP010000003">
    <property type="protein sequence ID" value="GAA0862240.1"/>
    <property type="molecule type" value="Genomic_DNA"/>
</dbReference>
<dbReference type="InterPro" id="IPR011604">
    <property type="entry name" value="PDDEXK-like_dom_sf"/>
</dbReference>
<evidence type="ECO:0000256" key="3">
    <source>
        <dbReference type="ARBA" id="ARBA00022801"/>
    </source>
</evidence>
<name>A0ABN1LZQ5_9FIRM</name>
<comment type="caution">
    <text evidence="9">The sequence shown here is derived from an EMBL/GenBank/DDBJ whole genome shotgun (WGS) entry which is preliminary data.</text>
</comment>
<keyword evidence="3" id="KW-0378">Hydrolase</keyword>
<keyword evidence="1" id="KW-0547">Nucleotide-binding</keyword>
<dbReference type="Gene3D" id="3.90.320.10">
    <property type="match status" value="1"/>
</dbReference>
<evidence type="ECO:0000256" key="4">
    <source>
        <dbReference type="ARBA" id="ARBA00022806"/>
    </source>
</evidence>
<dbReference type="Pfam" id="PF12705">
    <property type="entry name" value="PDDEXK_1"/>
    <property type="match status" value="2"/>
</dbReference>
<keyword evidence="6" id="KW-0238">DNA-binding</keyword>
<keyword evidence="10" id="KW-1185">Reference proteome</keyword>
<evidence type="ECO:0000313" key="10">
    <source>
        <dbReference type="Proteomes" id="UP001400965"/>
    </source>
</evidence>
<feature type="domain" description="PD-(D/E)XK endonuclease-like" evidence="8">
    <location>
        <begin position="11"/>
        <end position="68"/>
    </location>
</feature>
<keyword evidence="2" id="KW-0227">DNA damage</keyword>
<sequence>MNKKLDNFLYSQNSINTYKNCPLKFKFKYIDKLNWKQDDEGSREYYENLRLGTDFHLICERHFSNIPTGIEYADNKEFNIWLDKIKRLVPIKKNKIYLPEYEARYRLGKFNIQAKYDLIVLDENNISIWDWKTENRKLEYKNVENRIQTLVYLFLCGEVVNKIHNLNLDYENISINYYQPEYYNEPITIQYSEERHNSIKKQIEVYIDNIRKTNYDDESSIKNTKHCKFCEFNKLCNNEDINYSILEDEIYES</sequence>
<evidence type="ECO:0000256" key="1">
    <source>
        <dbReference type="ARBA" id="ARBA00022741"/>
    </source>
</evidence>
<protein>
    <submittedName>
        <fullName evidence="9">PD-(D/E)XK nuclease family protein</fullName>
    </submittedName>
</protein>
<evidence type="ECO:0000256" key="7">
    <source>
        <dbReference type="ARBA" id="ARBA00023204"/>
    </source>
</evidence>